<evidence type="ECO:0000313" key="1">
    <source>
        <dbReference type="EMBL" id="OJT13079.1"/>
    </source>
</evidence>
<name>A0A1M2VZN6_TRAPU</name>
<proteinExistence type="predicted"/>
<dbReference type="AlphaFoldDB" id="A0A1M2VZN6"/>
<accession>A0A1M2VZN6</accession>
<organism evidence="1 2">
    <name type="scientific">Trametes pubescens</name>
    <name type="common">White-rot fungus</name>
    <dbReference type="NCBI Taxonomy" id="154538"/>
    <lineage>
        <taxon>Eukaryota</taxon>
        <taxon>Fungi</taxon>
        <taxon>Dikarya</taxon>
        <taxon>Basidiomycota</taxon>
        <taxon>Agaricomycotina</taxon>
        <taxon>Agaricomycetes</taxon>
        <taxon>Polyporales</taxon>
        <taxon>Polyporaceae</taxon>
        <taxon>Trametes</taxon>
    </lineage>
</organism>
<dbReference type="OrthoDB" id="2757285at2759"/>
<keyword evidence="2" id="KW-1185">Reference proteome</keyword>
<sequence length="229" mass="24931">MDPALTVLAIRRLPSASASGTTRSRVSQVLIVPVSTISSFMPAPFAHVAPSSSSPKHIPVVIPFDDWATRDGAVTVTTPGRNLCFAAIGSQCVLVNHVLEKSYEGLSMLLVDVHSGARYNSHKEFHLPPVKHDSYPAGATLTASYSINLGYTTALPYKRIFVEMPMFSGYDSVVSIDLFPDQCVFQFEDVSGNGLFPVAVGLDANRRVRCIHKRPGVFTFEDQAHACYQ</sequence>
<comment type="caution">
    <text evidence="1">The sequence shown here is derived from an EMBL/GenBank/DDBJ whole genome shotgun (WGS) entry which is preliminary data.</text>
</comment>
<dbReference type="Proteomes" id="UP000184267">
    <property type="component" value="Unassembled WGS sequence"/>
</dbReference>
<dbReference type="EMBL" id="MNAD01000428">
    <property type="protein sequence ID" value="OJT13079.1"/>
    <property type="molecule type" value="Genomic_DNA"/>
</dbReference>
<reference evidence="1 2" key="1">
    <citation type="submission" date="2016-10" db="EMBL/GenBank/DDBJ databases">
        <title>Genome sequence of the basidiomycete white-rot fungus Trametes pubescens.</title>
        <authorList>
            <person name="Makela M.R."/>
            <person name="Granchi Z."/>
            <person name="Peng M."/>
            <person name="De Vries R.P."/>
            <person name="Grigoriev I."/>
            <person name="Riley R."/>
            <person name="Hilden K."/>
        </authorList>
    </citation>
    <scope>NUCLEOTIDE SEQUENCE [LARGE SCALE GENOMIC DNA]</scope>
    <source>
        <strain evidence="1 2">FBCC735</strain>
    </source>
</reference>
<protein>
    <submittedName>
        <fullName evidence="1">Uncharacterized protein</fullName>
    </submittedName>
</protein>
<evidence type="ECO:0000313" key="2">
    <source>
        <dbReference type="Proteomes" id="UP000184267"/>
    </source>
</evidence>
<gene>
    <name evidence="1" type="ORF">TRAPUB_10349</name>
</gene>